<dbReference type="OMA" id="KCVVDEY"/>
<dbReference type="OrthoDB" id="6475849at2759"/>
<dbReference type="SUPFAM" id="SSF55486">
    <property type="entry name" value="Metalloproteases ('zincins'), catalytic domain"/>
    <property type="match status" value="2"/>
</dbReference>
<dbReference type="InterPro" id="IPR042089">
    <property type="entry name" value="Peptidase_M13_dom_2"/>
</dbReference>
<dbReference type="KEGG" id="nai:NECAME_03190"/>
<proteinExistence type="inferred from homology"/>
<gene>
    <name evidence="10" type="ORF">NECAME_03190</name>
</gene>
<name>W2T8K2_NECAM</name>
<evidence type="ECO:0000313" key="10">
    <source>
        <dbReference type="EMBL" id="ETN77526.1"/>
    </source>
</evidence>
<protein>
    <submittedName>
        <fullName evidence="10">Peptidase family M13</fullName>
    </submittedName>
</protein>
<keyword evidence="5" id="KW-0378">Hydrolase</keyword>
<feature type="domain" description="Peptidase M13 N-terminal" evidence="9">
    <location>
        <begin position="859"/>
        <end position="1278"/>
    </location>
</feature>
<organism evidence="10 11">
    <name type="scientific">Necator americanus</name>
    <name type="common">Human hookworm</name>
    <dbReference type="NCBI Taxonomy" id="51031"/>
    <lineage>
        <taxon>Eukaryota</taxon>
        <taxon>Metazoa</taxon>
        <taxon>Ecdysozoa</taxon>
        <taxon>Nematoda</taxon>
        <taxon>Chromadorea</taxon>
        <taxon>Rhabditida</taxon>
        <taxon>Rhabditina</taxon>
        <taxon>Rhabditomorpha</taxon>
        <taxon>Strongyloidea</taxon>
        <taxon>Ancylostomatidae</taxon>
        <taxon>Bunostominae</taxon>
        <taxon>Necator</taxon>
    </lineage>
</organism>
<dbReference type="InterPro" id="IPR024079">
    <property type="entry name" value="MetalloPept_cat_dom_sf"/>
</dbReference>
<comment type="similarity">
    <text evidence="2">Belongs to the peptidase M13 family.</text>
</comment>
<dbReference type="PROSITE" id="PS51885">
    <property type="entry name" value="NEPRILYSIN"/>
    <property type="match status" value="1"/>
</dbReference>
<dbReference type="GO" id="GO:0016485">
    <property type="term" value="P:protein processing"/>
    <property type="evidence" value="ECO:0007669"/>
    <property type="project" value="TreeGrafter"/>
</dbReference>
<dbReference type="CDD" id="cd08662">
    <property type="entry name" value="M13"/>
    <property type="match status" value="2"/>
</dbReference>
<evidence type="ECO:0000259" key="8">
    <source>
        <dbReference type="Pfam" id="PF01431"/>
    </source>
</evidence>
<evidence type="ECO:0000256" key="5">
    <source>
        <dbReference type="ARBA" id="ARBA00022801"/>
    </source>
</evidence>
<dbReference type="PANTHER" id="PTHR11733">
    <property type="entry name" value="ZINC METALLOPROTEASE FAMILY M13 NEPRILYSIN-RELATED"/>
    <property type="match status" value="1"/>
</dbReference>
<reference evidence="11" key="1">
    <citation type="journal article" date="2014" name="Nat. Genet.">
        <title>Genome of the human hookworm Necator americanus.</title>
        <authorList>
            <person name="Tang Y.T."/>
            <person name="Gao X."/>
            <person name="Rosa B.A."/>
            <person name="Abubucker S."/>
            <person name="Hallsworth-Pepin K."/>
            <person name="Martin J."/>
            <person name="Tyagi R."/>
            <person name="Heizer E."/>
            <person name="Zhang X."/>
            <person name="Bhonagiri-Palsikar V."/>
            <person name="Minx P."/>
            <person name="Warren W.C."/>
            <person name="Wang Q."/>
            <person name="Zhan B."/>
            <person name="Hotez P.J."/>
            <person name="Sternberg P.W."/>
            <person name="Dougall A."/>
            <person name="Gaze S.T."/>
            <person name="Mulvenna J."/>
            <person name="Sotillo J."/>
            <person name="Ranganathan S."/>
            <person name="Rabelo E.M."/>
            <person name="Wilson R.K."/>
            <person name="Felgner P.L."/>
            <person name="Bethony J."/>
            <person name="Hawdon J.M."/>
            <person name="Gasser R.B."/>
            <person name="Loukas A."/>
            <person name="Mitreva M."/>
        </authorList>
    </citation>
    <scope>NUCLEOTIDE SEQUENCE [LARGE SCALE GENOMIC DNA]</scope>
</reference>
<evidence type="ECO:0000256" key="3">
    <source>
        <dbReference type="ARBA" id="ARBA00022670"/>
    </source>
</evidence>
<sequence length="1567" mass="180286">MVKLEHFQLAAGVVLFVVVLASLGINIATLVELLNHDKNAEVKPVEVEPTQPPRPPIVPPVKEESANKLNIPHPKVIHGGHQHHSGYRKVVDYIYASLNTSVNPCDDFYMYSCGNFNYESAFAMAAKESLNAKLEQIKDKKYIEKAPKPVQQMAYFYNKCVDARMKWTDTVKDAFVIMHAIRRLHRGEEKFQKETQFPFYMLYQNEQDKGFPNNIGLAYLLGKPASVDFVGTLLPPYVDTNWKDPLGKRGYLLYFTEPHTMLPVSFHTKMWDSVEGQFIKEVVDFMTLLARTQNIDLDKKRLLEDAKDIVRFDHRLALEFQPDEESDREYESTFNPMTMNELYKEYPEIHWFMYTAKACEVSRLAIQYIHSTSEFNYIVSQPAILRKLLNALKDPSFVSARTLVNYIYFQLVHIYSDFLPWELAGKTNENRLLAQLPLSRKPRQLPIWQDSKGFERRQFADRGEAERSCVEEAYSFFSHAGTRAYVDKAYPTQESRDLVRKEVGDMASGVLVGFRSMIDQLNWMSPASKQAAYSKIDNLVKNIAFPDWVTDDEKLNNYYKDLNINMDGDQYLPMIMKIKIFEGTKGVDILLDPVDRAQFSGSASTINAWYQLMLKIKLNQLFSCHELSHGFDDRGVQWDGMGALSGWMDNQSMAGFGKMAKCVVDEYNDFCPLDISKYGKAGCVNGILTQGENIADNGGEDFPHSICIRAAFRAYRNSINLKGPDPRLPDDLFHGFTHDQLFFLSFARLWCRKPAPTQVQLNRLLTDPHSPAPYRVLGTLQNFPAFKDAFNCPSSTYAPEKRCNVWVSEHDITHGIPAVKPELNIPKHYSVTPTEKEKYNAYKLAIDFFEKSVNTSADPCDDFYKYACGKYDKPVSFHSANAKNLVTMADQLKDSKYQNTIKESTALTKEKAFFDACVNATSDKYFNQHLLEDANYLKPRVETLARLLGADFTYALGGEVQNLPDKTQLGNALGYLSFDQNIHTLVSPLVDTNWQEPEKGYMMFLDQNTAYMSKTFYHPDAFKTVKENYVETATSVIQAFVLVQNQLPDIFLKDKVRGLVEFEQMIANDYSTDDVTRRTFARSWNKMSISDLQQKYNFVDWNAYMRKVPNVAQAKVQDKNFKVSVMETEQYEKMSRDYARFDKEKLVNYLFMRLLLSNAQYLPSYAEIMSKMPEESFVLGRRRPSIRFSKAETPKDVESNCVKVANELMMYANGRVFIDYLYPNERSREIIRESIDAVMHNVIDAFQGMVTQLDWMTKETKLKAIEKSEGIVRNTAFPDWILSNVDLDKYYENLVFDPSKENFYDMWTKLILFNVNIQYKQLTAAAADRKDFILPPGIVNAWYIPELNSITFPAGILRPPYFHPDWPASVKYGGIGVVAGHELIHGFDDHGVQWGPKGELSIPQKQGSFGWMDEKSAAGFNWMTQCVINEYDQFCPLSEVFTPNCVNGRQTQGENIADNGGIRAAFRAYRNYIAHNGPDPLLPDRLYSQFTHDQLFFLSFAQVWCEKRRVDDKLYQQLMTDPHAPAMYRVFGTLQNYPAFRTAFNCPRETRYSPKEHCNVWVPERVP</sequence>
<accession>W2T8K2</accession>
<keyword evidence="7" id="KW-0482">Metalloprotease</keyword>
<evidence type="ECO:0000256" key="2">
    <source>
        <dbReference type="ARBA" id="ARBA00007357"/>
    </source>
</evidence>
<keyword evidence="3" id="KW-0645">Protease</keyword>
<dbReference type="EMBL" id="KI660167">
    <property type="protein sequence ID" value="ETN77526.1"/>
    <property type="molecule type" value="Genomic_DNA"/>
</dbReference>
<dbReference type="InterPro" id="IPR018497">
    <property type="entry name" value="Peptidase_M13_C"/>
</dbReference>
<evidence type="ECO:0000256" key="7">
    <source>
        <dbReference type="ARBA" id="ARBA00023049"/>
    </source>
</evidence>
<evidence type="ECO:0000313" key="11">
    <source>
        <dbReference type="Proteomes" id="UP000053676"/>
    </source>
</evidence>
<evidence type="ECO:0000256" key="6">
    <source>
        <dbReference type="ARBA" id="ARBA00022833"/>
    </source>
</evidence>
<evidence type="ECO:0000256" key="4">
    <source>
        <dbReference type="ARBA" id="ARBA00022723"/>
    </source>
</evidence>
<dbReference type="Proteomes" id="UP000053676">
    <property type="component" value="Unassembled WGS sequence"/>
</dbReference>
<evidence type="ECO:0000259" key="9">
    <source>
        <dbReference type="Pfam" id="PF05649"/>
    </source>
</evidence>
<dbReference type="Pfam" id="PF05649">
    <property type="entry name" value="Peptidase_M13_N"/>
    <property type="match status" value="2"/>
</dbReference>
<dbReference type="PANTHER" id="PTHR11733:SF240">
    <property type="entry name" value="GH14155P-RELATED"/>
    <property type="match status" value="1"/>
</dbReference>
<evidence type="ECO:0000256" key="1">
    <source>
        <dbReference type="ARBA" id="ARBA00001947"/>
    </source>
</evidence>
<keyword evidence="4" id="KW-0479">Metal-binding</keyword>
<keyword evidence="11" id="KW-1185">Reference proteome</keyword>
<dbReference type="Gene3D" id="1.10.1380.10">
    <property type="entry name" value="Neutral endopeptidase , domain2"/>
    <property type="match status" value="1"/>
</dbReference>
<dbReference type="GO" id="GO:0004222">
    <property type="term" value="F:metalloendopeptidase activity"/>
    <property type="evidence" value="ECO:0007669"/>
    <property type="project" value="InterPro"/>
</dbReference>
<dbReference type="InterPro" id="IPR000718">
    <property type="entry name" value="Peptidase_M13"/>
</dbReference>
<dbReference type="GO" id="GO:0046872">
    <property type="term" value="F:metal ion binding"/>
    <property type="evidence" value="ECO:0007669"/>
    <property type="project" value="UniProtKB-KW"/>
</dbReference>
<dbReference type="PRINTS" id="PR00786">
    <property type="entry name" value="NEPRILYSIN"/>
</dbReference>
<comment type="cofactor">
    <cofactor evidence="1">
        <name>Zn(2+)</name>
        <dbReference type="ChEBI" id="CHEBI:29105"/>
    </cofactor>
</comment>
<feature type="domain" description="Peptidase M13 C-terminal" evidence="8">
    <location>
        <begin position="624"/>
        <end position="805"/>
    </location>
</feature>
<dbReference type="InterPro" id="IPR008753">
    <property type="entry name" value="Peptidase_M13_N"/>
</dbReference>
<dbReference type="GO" id="GO:0005886">
    <property type="term" value="C:plasma membrane"/>
    <property type="evidence" value="ECO:0007669"/>
    <property type="project" value="TreeGrafter"/>
</dbReference>
<feature type="domain" description="Peptidase M13 N-terminal" evidence="9">
    <location>
        <begin position="104"/>
        <end position="546"/>
    </location>
</feature>
<dbReference type="MEROPS" id="M13.A19"/>
<keyword evidence="6" id="KW-0862">Zinc</keyword>
<dbReference type="Pfam" id="PF01431">
    <property type="entry name" value="Peptidase_M13"/>
    <property type="match status" value="2"/>
</dbReference>
<dbReference type="Gene3D" id="3.40.390.10">
    <property type="entry name" value="Collagenase (Catalytic Domain)"/>
    <property type="match status" value="3"/>
</dbReference>
<feature type="domain" description="Peptidase M13 C-terminal" evidence="8">
    <location>
        <begin position="1340"/>
        <end position="1560"/>
    </location>
</feature>